<accession>A0A445CMX0</accession>
<proteinExistence type="predicted"/>
<keyword evidence="2" id="KW-1185">Reference proteome</keyword>
<organism evidence="1 2">
    <name type="scientific">Arachis hypogaea</name>
    <name type="common">Peanut</name>
    <dbReference type="NCBI Taxonomy" id="3818"/>
    <lineage>
        <taxon>Eukaryota</taxon>
        <taxon>Viridiplantae</taxon>
        <taxon>Streptophyta</taxon>
        <taxon>Embryophyta</taxon>
        <taxon>Tracheophyta</taxon>
        <taxon>Spermatophyta</taxon>
        <taxon>Magnoliopsida</taxon>
        <taxon>eudicotyledons</taxon>
        <taxon>Gunneridae</taxon>
        <taxon>Pentapetalae</taxon>
        <taxon>rosids</taxon>
        <taxon>fabids</taxon>
        <taxon>Fabales</taxon>
        <taxon>Fabaceae</taxon>
        <taxon>Papilionoideae</taxon>
        <taxon>50 kb inversion clade</taxon>
        <taxon>dalbergioids sensu lato</taxon>
        <taxon>Dalbergieae</taxon>
        <taxon>Pterocarpus clade</taxon>
        <taxon>Arachis</taxon>
    </lineage>
</organism>
<sequence length="246" mass="26754">MEYGYTPLFSSVLYLSLNIAMKANATCWSNELGGGKMREHLIESVVTTGPDLEPFPAMIRLILLFYLSLTIWSQPSTCTILPNLGEAGAKFCCKDMAERHEFRGFISSITKHVTLVTSTNLLWALGKVAMDTLCNIGALLLNVDQDLAFVSIKTDIIRDKSNVAASVTDNLLIVYIGLGCYFSKHHDHVGLGAGLTGNLTIGILLEAGIENCIRDLVAELVRVTLVDRFGSKKEGLGGHLSSCTKQ</sequence>
<dbReference type="STRING" id="3818.A0A445CMX0"/>
<evidence type="ECO:0000313" key="1">
    <source>
        <dbReference type="EMBL" id="RYR52259.1"/>
    </source>
</evidence>
<dbReference type="Proteomes" id="UP000289738">
    <property type="component" value="Chromosome A06"/>
</dbReference>
<dbReference type="EMBL" id="SDMP01000006">
    <property type="protein sequence ID" value="RYR52259.1"/>
    <property type="molecule type" value="Genomic_DNA"/>
</dbReference>
<comment type="caution">
    <text evidence="1">The sequence shown here is derived from an EMBL/GenBank/DDBJ whole genome shotgun (WGS) entry which is preliminary data.</text>
</comment>
<dbReference type="AlphaFoldDB" id="A0A445CMX0"/>
<protein>
    <submittedName>
        <fullName evidence="1">Uncharacterized protein</fullName>
    </submittedName>
</protein>
<name>A0A445CMX0_ARAHY</name>
<evidence type="ECO:0000313" key="2">
    <source>
        <dbReference type="Proteomes" id="UP000289738"/>
    </source>
</evidence>
<gene>
    <name evidence="1" type="ORF">Ahy_A06g027182</name>
</gene>
<reference evidence="1 2" key="1">
    <citation type="submission" date="2019-01" db="EMBL/GenBank/DDBJ databases">
        <title>Sequencing of cultivated peanut Arachis hypogaea provides insights into genome evolution and oil improvement.</title>
        <authorList>
            <person name="Chen X."/>
        </authorList>
    </citation>
    <scope>NUCLEOTIDE SEQUENCE [LARGE SCALE GENOMIC DNA]</scope>
    <source>
        <strain evidence="2">cv. Fuhuasheng</strain>
        <tissue evidence="1">Leaves</tissue>
    </source>
</reference>